<gene>
    <name evidence="1" type="ORF">ABR82_01700</name>
</gene>
<dbReference type="AlphaFoldDB" id="A0A0R2RJV5"/>
<protein>
    <submittedName>
        <fullName evidence="1">Uncharacterized protein</fullName>
    </submittedName>
</protein>
<proteinExistence type="predicted"/>
<evidence type="ECO:0000313" key="1">
    <source>
        <dbReference type="EMBL" id="KRO62862.1"/>
    </source>
</evidence>
<evidence type="ECO:0000313" key="2">
    <source>
        <dbReference type="Proteomes" id="UP000051269"/>
    </source>
</evidence>
<reference evidence="1 2" key="1">
    <citation type="submission" date="2015-10" db="EMBL/GenBank/DDBJ databases">
        <title>Metagenome-Assembled Genomes uncover a global brackish microbiome.</title>
        <authorList>
            <person name="Hugerth L.W."/>
            <person name="Larsson J."/>
            <person name="Alneberg J."/>
            <person name="Lindh M.V."/>
            <person name="Legrand C."/>
            <person name="Pinhassi J."/>
            <person name="Andersson A.F."/>
        </authorList>
    </citation>
    <scope>NUCLEOTIDE SEQUENCE [LARGE SCALE GENOMIC DNA]</scope>
    <source>
        <strain evidence="1">BACL18 MAG-120507-bin52</strain>
    </source>
</reference>
<comment type="caution">
    <text evidence="1">The sequence shown here is derived from an EMBL/GenBank/DDBJ whole genome shotgun (WGS) entry which is preliminary data.</text>
</comment>
<sequence>MISRVELRRISQEWRTRLQRVQQILQPSEWGVDDWNRFARALSQMVRAHGSTWTEGETTYWDVRWTLQDGGELICQAEDGTDGRKTLVVAQTGGFAEGLDNYTWFYGEFGQTGDFLGNPYWVDGTWKEALAMMLLPQQAGAGFYLGGGGVTAAPMLTAPPNTPQQA</sequence>
<accession>A0A0R2RJV5</accession>
<dbReference type="EMBL" id="LIBO01000027">
    <property type="protein sequence ID" value="KRO62862.1"/>
    <property type="molecule type" value="Genomic_DNA"/>
</dbReference>
<organism evidence="1 2">
    <name type="scientific">Verrucomicrobia subdivision 6 bacterium BACL9 MAG-120507-bin52</name>
    <dbReference type="NCBI Taxonomy" id="1655590"/>
    <lineage>
        <taxon>Bacteria</taxon>
        <taxon>Pseudomonadati</taxon>
        <taxon>Verrucomicrobiota</taxon>
        <taxon>Verrucomicrobiia</taxon>
        <taxon>Verrucomicrobiales</taxon>
        <taxon>Verrucomicrobia subdivision 6</taxon>
    </lineage>
</organism>
<name>A0A0R2RJV5_9BACT</name>
<dbReference type="Proteomes" id="UP000051269">
    <property type="component" value="Unassembled WGS sequence"/>
</dbReference>